<comment type="subcellular location">
    <subcellularLocation>
        <location evidence="1">Nucleus</location>
    </subcellularLocation>
</comment>
<feature type="region of interest" description="Disordered" evidence="3">
    <location>
        <begin position="575"/>
        <end position="598"/>
    </location>
</feature>
<dbReference type="Proteomes" id="UP001446871">
    <property type="component" value="Unassembled WGS sequence"/>
</dbReference>
<dbReference type="PROSITE" id="PS50048">
    <property type="entry name" value="ZN2_CY6_FUNGAL_2"/>
    <property type="match status" value="1"/>
</dbReference>
<keyword evidence="6" id="KW-1185">Reference proteome</keyword>
<dbReference type="InterPro" id="IPR036864">
    <property type="entry name" value="Zn2-C6_fun-type_DNA-bd_sf"/>
</dbReference>
<evidence type="ECO:0000256" key="3">
    <source>
        <dbReference type="SAM" id="MobiDB-lite"/>
    </source>
</evidence>
<feature type="compositionally biased region" description="Polar residues" evidence="3">
    <location>
        <begin position="92"/>
        <end position="104"/>
    </location>
</feature>
<proteinExistence type="predicted"/>
<dbReference type="PANTHER" id="PTHR31001">
    <property type="entry name" value="UNCHARACTERIZED TRANSCRIPTIONAL REGULATORY PROTEIN"/>
    <property type="match status" value="1"/>
</dbReference>
<gene>
    <name evidence="5" type="ORF">PG996_016027</name>
</gene>
<name>A0ABR1TMX3_9PEZI</name>
<keyword evidence="2" id="KW-0539">Nucleus</keyword>
<comment type="caution">
    <text evidence="5">The sequence shown here is derived from an EMBL/GenBank/DDBJ whole genome shotgun (WGS) entry which is preliminary data.</text>
</comment>
<protein>
    <recommendedName>
        <fullName evidence="4">Zn(2)-C6 fungal-type domain-containing protein</fullName>
    </recommendedName>
</protein>
<evidence type="ECO:0000313" key="6">
    <source>
        <dbReference type="Proteomes" id="UP001446871"/>
    </source>
</evidence>
<feature type="domain" description="Zn(2)-C6 fungal-type" evidence="4">
    <location>
        <begin position="23"/>
        <end position="50"/>
    </location>
</feature>
<feature type="region of interest" description="Disordered" evidence="3">
    <location>
        <begin position="622"/>
        <end position="649"/>
    </location>
</feature>
<dbReference type="SMART" id="SM00066">
    <property type="entry name" value="GAL4"/>
    <property type="match status" value="1"/>
</dbReference>
<accession>A0ABR1TMX3</accession>
<feature type="region of interest" description="Disordered" evidence="3">
    <location>
        <begin position="88"/>
        <end position="129"/>
    </location>
</feature>
<evidence type="ECO:0000313" key="5">
    <source>
        <dbReference type="EMBL" id="KAK8047963.1"/>
    </source>
</evidence>
<dbReference type="InterPro" id="IPR050613">
    <property type="entry name" value="Sec_Metabolite_Reg"/>
</dbReference>
<dbReference type="Pfam" id="PF00172">
    <property type="entry name" value="Zn_clus"/>
    <property type="match status" value="1"/>
</dbReference>
<dbReference type="InterPro" id="IPR001138">
    <property type="entry name" value="Zn2Cys6_DnaBD"/>
</dbReference>
<dbReference type="EMBL" id="JAQQWM010000009">
    <property type="protein sequence ID" value="KAK8047963.1"/>
    <property type="molecule type" value="Genomic_DNA"/>
</dbReference>
<dbReference type="CDD" id="cd12148">
    <property type="entry name" value="fungal_TF_MHR"/>
    <property type="match status" value="1"/>
</dbReference>
<dbReference type="Gene3D" id="4.10.240.10">
    <property type="entry name" value="Zn(2)-C6 fungal-type DNA-binding domain"/>
    <property type="match status" value="1"/>
</dbReference>
<dbReference type="CDD" id="cd00067">
    <property type="entry name" value="GAL4"/>
    <property type="match status" value="1"/>
</dbReference>
<evidence type="ECO:0000259" key="4">
    <source>
        <dbReference type="PROSITE" id="PS50048"/>
    </source>
</evidence>
<dbReference type="PANTHER" id="PTHR31001:SF45">
    <property type="entry name" value="ZN(II)2CYS6 TRANSCRIPTION FACTOR (EUROFUNG)"/>
    <property type="match status" value="1"/>
</dbReference>
<sequence length="668" mass="75076">MPPTMPSDPTTGPPLTKPPRVLACILCQQRKVRCDRVFPCANCVRQGAVCIPSGQIPRERRKRFPEKALLHRLRYYEDLLRHNRIPFAPLHGQSSDPSDAQSNALDGDLYVEPPESPKSTSAELVTKPEHTAGNKNFLKRFRELALDKDVDGESDDASDATTGTQTEKFHKTKMMMSFSHDWDGDFTPMFLYGLPDLIPLRHPEKSLLLRLWHIFLRNVHPIMNVVHIPTVQPIVYDAANGQGVYSPVMEALLFSVYSVAVRSLSDQECRTQLSAEKNQLLSIYQGTCQQAIRNCDALTTNSRDALTAIYLHIVSQVCQQIDPLVLAWDCKVPSNIPDSELGRGNQSKTASSEPRSSEALFCAACADLHNTVRQQKPDLGFPLYKSIPKGGSMVTGLEAWQARMQTKYFASYDARDPLQFYTWWCLRYSVALAKMSSLYVRSPSMPAGKRDEAEQDELFQYARDVVRCGSRMMSHLPIRGLLLLSSYWPPGLAWMTILHDMKMRPEKDHVQDMWNELSEDRAARQDYHQSMGLVDRSIGSLSHVILKTWRANEAFAQSQGQKLQAPPMIAELEKSAVEESTHGHSKQQPPTHPGNIASVDENMTAQYVTYSFGMNGLTPETKLADTESFGPGSQPLANAGFRDDPLMNPSNRRLWGIDENLESLAPWS</sequence>
<evidence type="ECO:0000256" key="2">
    <source>
        <dbReference type="ARBA" id="ARBA00023242"/>
    </source>
</evidence>
<dbReference type="SUPFAM" id="SSF57701">
    <property type="entry name" value="Zn2/Cys6 DNA-binding domain"/>
    <property type="match status" value="1"/>
</dbReference>
<organism evidence="5 6">
    <name type="scientific">Apiospora saccharicola</name>
    <dbReference type="NCBI Taxonomy" id="335842"/>
    <lineage>
        <taxon>Eukaryota</taxon>
        <taxon>Fungi</taxon>
        <taxon>Dikarya</taxon>
        <taxon>Ascomycota</taxon>
        <taxon>Pezizomycotina</taxon>
        <taxon>Sordariomycetes</taxon>
        <taxon>Xylariomycetidae</taxon>
        <taxon>Amphisphaeriales</taxon>
        <taxon>Apiosporaceae</taxon>
        <taxon>Apiospora</taxon>
    </lineage>
</organism>
<reference evidence="5 6" key="1">
    <citation type="submission" date="2023-01" db="EMBL/GenBank/DDBJ databases">
        <title>Analysis of 21 Apiospora genomes using comparative genomics revels a genus with tremendous synthesis potential of carbohydrate active enzymes and secondary metabolites.</title>
        <authorList>
            <person name="Sorensen T."/>
        </authorList>
    </citation>
    <scope>NUCLEOTIDE SEQUENCE [LARGE SCALE GENOMIC DNA]</scope>
    <source>
        <strain evidence="5 6">CBS 83171</strain>
    </source>
</reference>
<evidence type="ECO:0000256" key="1">
    <source>
        <dbReference type="ARBA" id="ARBA00004123"/>
    </source>
</evidence>